<accession>A0A9E8SG97</accession>
<evidence type="ECO:0000256" key="1">
    <source>
        <dbReference type="ARBA" id="ARBA00022801"/>
    </source>
</evidence>
<dbReference type="Pfam" id="PF00326">
    <property type="entry name" value="Peptidase_S9"/>
    <property type="match status" value="1"/>
</dbReference>
<evidence type="ECO:0000259" key="2">
    <source>
        <dbReference type="Pfam" id="PF00326"/>
    </source>
</evidence>
<reference evidence="3" key="1">
    <citation type="submission" date="2022-11" db="EMBL/GenBank/DDBJ databases">
        <title>Lacinutrix neustonica HL-RS19T sp. nov., isolated from the surface microlayer sample of brackish Lake Shihwa.</title>
        <authorList>
            <person name="Choi J.Y."/>
            <person name="Hwang C.Y."/>
        </authorList>
    </citation>
    <scope>NUCLEOTIDE SEQUENCE</scope>
    <source>
        <strain evidence="3">HL-RS19</strain>
    </source>
</reference>
<sequence length="324" mass="36299">MKNQVIVFLISMLIFSTGLAQDSNLLIKKKLISNFSNTPIYSRLTENIGGTVQWKEQLKYIDSIEVYSITYLSDGLKVKGLLVKPKKQGNYPCVIYNRGGNRDFGALKIAHGILTLGQIAKEGYVVIASQYRGNGGSEGQEEFGGKDVNDVVILTEVLKEIDGADTNNIGMYGWSRGGMMTYIALTKTNKIKAAVVGGGISDLTVIDRAKMETGVYAQLIPNYKENKIVELEKRSAIKWVDQFPKNTPILLLHGNADWRVKSTNSLKLALEFEKYRIPYRLTIFDGGDHGITEYKEEVHEDVISWFDRFLKADAVLPNMEYHGK</sequence>
<organism evidence="3 4">
    <name type="scientific">Lacinutrix neustonica</name>
    <dbReference type="NCBI Taxonomy" id="2980107"/>
    <lineage>
        <taxon>Bacteria</taxon>
        <taxon>Pseudomonadati</taxon>
        <taxon>Bacteroidota</taxon>
        <taxon>Flavobacteriia</taxon>
        <taxon>Flavobacteriales</taxon>
        <taxon>Flavobacteriaceae</taxon>
        <taxon>Lacinutrix</taxon>
    </lineage>
</organism>
<dbReference type="RefSeq" id="WP_267676133.1">
    <property type="nucleotide sequence ID" value="NZ_CP113088.1"/>
</dbReference>
<dbReference type="SUPFAM" id="SSF53474">
    <property type="entry name" value="alpha/beta-Hydrolases"/>
    <property type="match status" value="1"/>
</dbReference>
<dbReference type="Gene3D" id="3.40.50.1820">
    <property type="entry name" value="alpha/beta hydrolase"/>
    <property type="match status" value="1"/>
</dbReference>
<dbReference type="Proteomes" id="UP001164705">
    <property type="component" value="Chromosome"/>
</dbReference>
<keyword evidence="4" id="KW-1185">Reference proteome</keyword>
<dbReference type="PANTHER" id="PTHR42776:SF27">
    <property type="entry name" value="DIPEPTIDYL PEPTIDASE FAMILY MEMBER 6"/>
    <property type="match status" value="1"/>
</dbReference>
<keyword evidence="1" id="KW-0378">Hydrolase</keyword>
<feature type="domain" description="Peptidase S9 prolyl oligopeptidase catalytic" evidence="2">
    <location>
        <begin position="120"/>
        <end position="311"/>
    </location>
</feature>
<dbReference type="AlphaFoldDB" id="A0A9E8SG97"/>
<dbReference type="PANTHER" id="PTHR42776">
    <property type="entry name" value="SERINE PEPTIDASE S9 FAMILY MEMBER"/>
    <property type="match status" value="1"/>
</dbReference>
<gene>
    <name evidence="3" type="ORF">N7U66_16260</name>
</gene>
<evidence type="ECO:0000313" key="3">
    <source>
        <dbReference type="EMBL" id="WAC01520.1"/>
    </source>
</evidence>
<name>A0A9E8SG97_9FLAO</name>
<dbReference type="InterPro" id="IPR029058">
    <property type="entry name" value="AB_hydrolase_fold"/>
</dbReference>
<dbReference type="InterPro" id="IPR001375">
    <property type="entry name" value="Peptidase_S9_cat"/>
</dbReference>
<proteinExistence type="predicted"/>
<protein>
    <submittedName>
        <fullName evidence="3">Prolyl oligopeptidase family serine peptidase</fullName>
    </submittedName>
</protein>
<dbReference type="EMBL" id="CP113088">
    <property type="protein sequence ID" value="WAC01520.1"/>
    <property type="molecule type" value="Genomic_DNA"/>
</dbReference>
<dbReference type="GO" id="GO:0006508">
    <property type="term" value="P:proteolysis"/>
    <property type="evidence" value="ECO:0007669"/>
    <property type="project" value="InterPro"/>
</dbReference>
<dbReference type="GO" id="GO:0004252">
    <property type="term" value="F:serine-type endopeptidase activity"/>
    <property type="evidence" value="ECO:0007669"/>
    <property type="project" value="TreeGrafter"/>
</dbReference>
<dbReference type="KEGG" id="lnu:N7U66_16260"/>
<evidence type="ECO:0000313" key="4">
    <source>
        <dbReference type="Proteomes" id="UP001164705"/>
    </source>
</evidence>